<reference evidence="1" key="3">
    <citation type="submission" date="2021-01" db="EMBL/GenBank/DDBJ databases">
        <authorList>
            <consortium name="Genoscope - CEA"/>
            <person name="William W."/>
        </authorList>
    </citation>
    <scope>NUCLEOTIDE SEQUENCE</scope>
</reference>
<sequence>MIVMICQHMETRLIILHRRMRLIICQRHLRNANHYHLMCYTSRIPSSPRHARYKASAMEVTRWLSSRSFSLSWSGSRTTLNFVIFFTCPMNHT</sequence>
<dbReference type="Proteomes" id="UP001295469">
    <property type="component" value="Chromosome A01"/>
</dbReference>
<name>A0A078J788_BRANA</name>
<keyword evidence="3" id="KW-1185">Reference proteome</keyword>
<dbReference type="PaxDb" id="3708-A0A078J788"/>
<accession>A0A078J788</accession>
<evidence type="ECO:0000313" key="3">
    <source>
        <dbReference type="Proteomes" id="UP000028999"/>
    </source>
</evidence>
<gene>
    <name evidence="2" type="primary">BnaAnng16760D</name>
    <name evidence="1" type="ORF">DARMORV10_A01P25710.1</name>
    <name evidence="2" type="ORF">GSBRNA2T00029621001</name>
</gene>
<reference evidence="2" key="2">
    <citation type="submission" date="2014-06" db="EMBL/GenBank/DDBJ databases">
        <authorList>
            <person name="Genoscope - CEA"/>
        </authorList>
    </citation>
    <scope>NUCLEOTIDE SEQUENCE</scope>
</reference>
<dbReference type="Gramene" id="CDY60456">
    <property type="protein sequence ID" value="CDY60456"/>
    <property type="gene ID" value="GSBRNA2T00029621001"/>
</dbReference>
<reference evidence="2 3" key="1">
    <citation type="journal article" date="2014" name="Science">
        <title>Plant genetics. Early allopolyploid evolution in the post-Neolithic Brassica napus oilseed genome.</title>
        <authorList>
            <person name="Chalhoub B."/>
            <person name="Denoeud F."/>
            <person name="Liu S."/>
            <person name="Parkin I.A."/>
            <person name="Tang H."/>
            <person name="Wang X."/>
            <person name="Chiquet J."/>
            <person name="Belcram H."/>
            <person name="Tong C."/>
            <person name="Samans B."/>
            <person name="Correa M."/>
            <person name="Da Silva C."/>
            <person name="Just J."/>
            <person name="Falentin C."/>
            <person name="Koh C.S."/>
            <person name="Le Clainche I."/>
            <person name="Bernard M."/>
            <person name="Bento P."/>
            <person name="Noel B."/>
            <person name="Labadie K."/>
            <person name="Alberti A."/>
            <person name="Charles M."/>
            <person name="Arnaud D."/>
            <person name="Guo H."/>
            <person name="Daviaud C."/>
            <person name="Alamery S."/>
            <person name="Jabbari K."/>
            <person name="Zhao M."/>
            <person name="Edger P.P."/>
            <person name="Chelaifa H."/>
            <person name="Tack D."/>
            <person name="Lassalle G."/>
            <person name="Mestiri I."/>
            <person name="Schnel N."/>
            <person name="Le Paslier M.C."/>
            <person name="Fan G."/>
            <person name="Renault V."/>
            <person name="Bayer P.E."/>
            <person name="Golicz A.A."/>
            <person name="Manoli S."/>
            <person name="Lee T.H."/>
            <person name="Thi V.H."/>
            <person name="Chalabi S."/>
            <person name="Hu Q."/>
            <person name="Fan C."/>
            <person name="Tollenaere R."/>
            <person name="Lu Y."/>
            <person name="Battail C."/>
            <person name="Shen J."/>
            <person name="Sidebottom C.H."/>
            <person name="Wang X."/>
            <person name="Canaguier A."/>
            <person name="Chauveau A."/>
            <person name="Berard A."/>
            <person name="Deniot G."/>
            <person name="Guan M."/>
            <person name="Liu Z."/>
            <person name="Sun F."/>
            <person name="Lim Y.P."/>
            <person name="Lyons E."/>
            <person name="Town C.D."/>
            <person name="Bancroft I."/>
            <person name="Wang X."/>
            <person name="Meng J."/>
            <person name="Ma J."/>
            <person name="Pires J.C."/>
            <person name="King G.J."/>
            <person name="Brunel D."/>
            <person name="Delourme R."/>
            <person name="Renard M."/>
            <person name="Aury J.M."/>
            <person name="Adams K.L."/>
            <person name="Batley J."/>
            <person name="Snowdon R.J."/>
            <person name="Tost J."/>
            <person name="Edwards D."/>
            <person name="Zhou Y."/>
            <person name="Hua W."/>
            <person name="Sharpe A.G."/>
            <person name="Paterson A.H."/>
            <person name="Guan C."/>
            <person name="Wincker P."/>
        </authorList>
    </citation>
    <scope>NUCLEOTIDE SEQUENCE [LARGE SCALE GENOMIC DNA]</scope>
    <source>
        <strain evidence="3">cv. Darmor-bzh</strain>
    </source>
</reference>
<dbReference type="Proteomes" id="UP000028999">
    <property type="component" value="Unassembled WGS sequence"/>
</dbReference>
<evidence type="ECO:0000313" key="1">
    <source>
        <dbReference type="EMBL" id="CAF2151891.1"/>
    </source>
</evidence>
<organism evidence="2 3">
    <name type="scientific">Brassica napus</name>
    <name type="common">Rape</name>
    <dbReference type="NCBI Taxonomy" id="3708"/>
    <lineage>
        <taxon>Eukaryota</taxon>
        <taxon>Viridiplantae</taxon>
        <taxon>Streptophyta</taxon>
        <taxon>Embryophyta</taxon>
        <taxon>Tracheophyta</taxon>
        <taxon>Spermatophyta</taxon>
        <taxon>Magnoliopsida</taxon>
        <taxon>eudicotyledons</taxon>
        <taxon>Gunneridae</taxon>
        <taxon>Pentapetalae</taxon>
        <taxon>rosids</taxon>
        <taxon>malvids</taxon>
        <taxon>Brassicales</taxon>
        <taxon>Brassicaceae</taxon>
        <taxon>Brassiceae</taxon>
        <taxon>Brassica</taxon>
    </lineage>
</organism>
<dbReference type="AlphaFoldDB" id="A0A078J788"/>
<dbReference type="EMBL" id="LK033882">
    <property type="protein sequence ID" value="CDY60456.1"/>
    <property type="molecule type" value="Genomic_DNA"/>
</dbReference>
<proteinExistence type="predicted"/>
<dbReference type="EMBL" id="HG994355">
    <property type="protein sequence ID" value="CAF2151891.1"/>
    <property type="molecule type" value="Genomic_DNA"/>
</dbReference>
<protein>
    <submittedName>
        <fullName evidence="1">(rape) hypothetical protein</fullName>
    </submittedName>
    <submittedName>
        <fullName evidence="2">BnaAnng16760D protein</fullName>
    </submittedName>
</protein>
<evidence type="ECO:0000313" key="2">
    <source>
        <dbReference type="EMBL" id="CDY60456.1"/>
    </source>
</evidence>